<evidence type="ECO:0000313" key="2">
    <source>
        <dbReference type="EMBL" id="KAL3657765.1"/>
    </source>
</evidence>
<proteinExistence type="predicted"/>
<organism evidence="2 3">
    <name type="scientific">Phytophthora oleae</name>
    <dbReference type="NCBI Taxonomy" id="2107226"/>
    <lineage>
        <taxon>Eukaryota</taxon>
        <taxon>Sar</taxon>
        <taxon>Stramenopiles</taxon>
        <taxon>Oomycota</taxon>
        <taxon>Peronosporomycetes</taxon>
        <taxon>Peronosporales</taxon>
        <taxon>Peronosporaceae</taxon>
        <taxon>Phytophthora</taxon>
    </lineage>
</organism>
<dbReference type="Proteomes" id="UP001632037">
    <property type="component" value="Unassembled WGS sequence"/>
</dbReference>
<evidence type="ECO:0000256" key="1">
    <source>
        <dbReference type="SAM" id="Coils"/>
    </source>
</evidence>
<keyword evidence="3" id="KW-1185">Reference proteome</keyword>
<gene>
    <name evidence="2" type="ORF">V7S43_017337</name>
</gene>
<dbReference type="EMBL" id="JBIMZQ010000061">
    <property type="protein sequence ID" value="KAL3657765.1"/>
    <property type="molecule type" value="Genomic_DNA"/>
</dbReference>
<sequence>MASSFLTPPNSHELSDQVISGVVQRVGSRQGRTNASDKWEKSRYTQPRHAFTYEGQKHLPDLDSLATVVAPLTKEREGHTIKRKMKVSTSRRERCRINQARYRKRQRQYAENLDESIHSLEQEIRELENERQDILCRAPAKDSVWVVATEYFRLFRYGYKAPMMTPERASKDRRSPQEQQSHVQLDFFKSTMAQDVTDGDVCGAQALLESWRLLSLYFDDIHVQLKRLEQVSTDSLLASTVTSVSITENTLQSAFPHLLVSRGLEGEATSVWSPLAAKLLNQRLVLHGSVRFDWDAALGRVDRVEFKTDLLTPLLKLLGSLEDVATVFEKALVTPEGKMLSTNTVISSTPEVVQNKLHVGSW</sequence>
<keyword evidence="1" id="KW-0175">Coiled coil</keyword>
<dbReference type="CDD" id="cd14686">
    <property type="entry name" value="bZIP"/>
    <property type="match status" value="1"/>
</dbReference>
<dbReference type="AlphaFoldDB" id="A0ABD3ETD6"/>
<name>A0ABD3ETD6_9STRA</name>
<evidence type="ECO:0000313" key="3">
    <source>
        <dbReference type="Proteomes" id="UP001632037"/>
    </source>
</evidence>
<feature type="coiled-coil region" evidence="1">
    <location>
        <begin position="103"/>
        <end position="137"/>
    </location>
</feature>
<accession>A0ABD3ETD6</accession>
<evidence type="ECO:0008006" key="4">
    <source>
        <dbReference type="Google" id="ProtNLM"/>
    </source>
</evidence>
<comment type="caution">
    <text evidence="2">The sequence shown here is derived from an EMBL/GenBank/DDBJ whole genome shotgun (WGS) entry which is preliminary data.</text>
</comment>
<protein>
    <recommendedName>
        <fullName evidence="4">BZIP domain-containing protein</fullName>
    </recommendedName>
</protein>
<reference evidence="2 3" key="1">
    <citation type="submission" date="2024-09" db="EMBL/GenBank/DDBJ databases">
        <title>Genome sequencing and assembly of Phytophthora oleae, isolate VK10A, causative agent of rot of olive drupes.</title>
        <authorList>
            <person name="Conti Taguali S."/>
            <person name="Riolo M."/>
            <person name="La Spada F."/>
            <person name="Cacciola S.O."/>
            <person name="Dionisio G."/>
        </authorList>
    </citation>
    <scope>NUCLEOTIDE SEQUENCE [LARGE SCALE GENOMIC DNA]</scope>
    <source>
        <strain evidence="2 3">VK10A</strain>
    </source>
</reference>